<dbReference type="EMBL" id="CP000083">
    <property type="protein sequence ID" value="AAZ24955.1"/>
    <property type="molecule type" value="Genomic_DNA"/>
</dbReference>
<evidence type="ECO:0000256" key="1">
    <source>
        <dbReference type="SAM" id="Phobius"/>
    </source>
</evidence>
<dbReference type="Pfam" id="PF15956">
    <property type="entry name" value="DUF4760"/>
    <property type="match status" value="1"/>
</dbReference>
<dbReference type="AlphaFoldDB" id="Q482A1"/>
<evidence type="ECO:0008006" key="4">
    <source>
        <dbReference type="Google" id="ProtNLM"/>
    </source>
</evidence>
<evidence type="ECO:0000313" key="2">
    <source>
        <dbReference type="EMBL" id="AAZ24955.1"/>
    </source>
</evidence>
<dbReference type="RefSeq" id="WP_011043211.1">
    <property type="nucleotide sequence ID" value="NC_003910.7"/>
</dbReference>
<sequence length="184" mass="21239">MKTKINKEFAEAISSWLTIATVLTAGFYGVWEYLDHKSTVRVERSLAYVESYRSGYVSKSKLALNQLLADNEETLIAILKDEHLSDTERDTRYRSHILTMVSPALNRQNLEISFSFYEEIAICAERELCDANIIRSFFTADVTGFFNSYAPHVCSLRKQWNNDFVYKKIESFFISPKSDICQSL</sequence>
<keyword evidence="1" id="KW-0812">Transmembrane</keyword>
<feature type="transmembrane region" description="Helical" evidence="1">
    <location>
        <begin position="12"/>
        <end position="31"/>
    </location>
</feature>
<name>Q482A1_COLP3</name>
<gene>
    <name evidence="2" type="ordered locus">CPS_2400</name>
</gene>
<accession>Q482A1</accession>
<keyword evidence="1" id="KW-1133">Transmembrane helix</keyword>
<reference evidence="2" key="1">
    <citation type="journal article" date="2005" name="Proc. Natl. Acad. Sci. U.S.A.">
        <title>The psychrophilic lifestyle as revealed by the genome sequence of Colwellia psychrerythraea 34H through genomic and proteomic analyses.</title>
        <authorList>
            <person name="Methe B.A."/>
            <person name="Nelson K.E."/>
            <person name="Deming J.W."/>
            <person name="Momen B."/>
            <person name="Melamud E."/>
            <person name="Zhang X."/>
            <person name="Moult J."/>
            <person name="Madupu R."/>
            <person name="Nelson W.C."/>
            <person name="Dodson R.J."/>
            <person name="Brinkac L.M."/>
            <person name="Daugherty S.C."/>
            <person name="Durkin A.S."/>
            <person name="DeBoy R.T."/>
            <person name="Kolonay J.F."/>
            <person name="Sullivan S.A."/>
            <person name="Zhou L."/>
            <person name="Davidsen T.M."/>
            <person name="Wu M."/>
            <person name="Huston A.L."/>
            <person name="Lewis M."/>
            <person name="Weaver B."/>
            <person name="Weidman J.F."/>
            <person name="Khouri H."/>
            <person name="Utterback T.R."/>
            <person name="Feldblyum T.V."/>
            <person name="Fraser C.M."/>
        </authorList>
    </citation>
    <scope>NUCLEOTIDE SEQUENCE [LARGE SCALE GENOMIC DNA]</scope>
    <source>
        <strain evidence="2">34H</strain>
    </source>
</reference>
<proteinExistence type="predicted"/>
<dbReference type="STRING" id="167879.CPS_2400"/>
<dbReference type="KEGG" id="cps:CPS_2400"/>
<keyword evidence="1" id="KW-0472">Membrane</keyword>
<organism evidence="2 3">
    <name type="scientific">Colwellia psychrerythraea (strain 34H / ATCC BAA-681)</name>
    <name type="common">Vibrio psychroerythus</name>
    <dbReference type="NCBI Taxonomy" id="167879"/>
    <lineage>
        <taxon>Bacteria</taxon>
        <taxon>Pseudomonadati</taxon>
        <taxon>Pseudomonadota</taxon>
        <taxon>Gammaproteobacteria</taxon>
        <taxon>Alteromonadales</taxon>
        <taxon>Colwelliaceae</taxon>
        <taxon>Colwellia</taxon>
    </lineage>
</organism>
<evidence type="ECO:0000313" key="3">
    <source>
        <dbReference type="Proteomes" id="UP000000547"/>
    </source>
</evidence>
<dbReference type="InterPro" id="IPR031876">
    <property type="entry name" value="DUF4760"/>
</dbReference>
<protein>
    <recommendedName>
        <fullName evidence="4">DUF4760 domain-containing protein</fullName>
    </recommendedName>
</protein>
<dbReference type="HOGENOM" id="CLU_1465842_0_0_6"/>
<dbReference type="Proteomes" id="UP000000547">
    <property type="component" value="Chromosome"/>
</dbReference>